<dbReference type="VEuPathDB" id="FungiDB:ACJ73_01165"/>
<keyword evidence="2" id="KW-1185">Reference proteome</keyword>
<accession>A0A1J9RIJ1</accession>
<evidence type="ECO:0000313" key="1">
    <source>
        <dbReference type="EMBL" id="OJD27437.1"/>
    </source>
</evidence>
<dbReference type="Proteomes" id="UP000242791">
    <property type="component" value="Unassembled WGS sequence"/>
</dbReference>
<gene>
    <name evidence="1" type="ORF">ACJ73_01165</name>
</gene>
<organism evidence="1 2">
    <name type="scientific">Blastomyces percursus</name>
    <dbReference type="NCBI Taxonomy" id="1658174"/>
    <lineage>
        <taxon>Eukaryota</taxon>
        <taxon>Fungi</taxon>
        <taxon>Dikarya</taxon>
        <taxon>Ascomycota</taxon>
        <taxon>Pezizomycotina</taxon>
        <taxon>Eurotiomycetes</taxon>
        <taxon>Eurotiomycetidae</taxon>
        <taxon>Onygenales</taxon>
        <taxon>Ajellomycetaceae</taxon>
        <taxon>Blastomyces</taxon>
    </lineage>
</organism>
<dbReference type="PANTHER" id="PTHR37535:SF3">
    <property type="entry name" value="FLUG DOMAIN-CONTAINING PROTEIN"/>
    <property type="match status" value="1"/>
</dbReference>
<dbReference type="PANTHER" id="PTHR37535">
    <property type="entry name" value="FLUG DOMAIN PROTEIN"/>
    <property type="match status" value="1"/>
</dbReference>
<sequence>MIDIKDRITELTKKIDKRPQDHGDLVYERTKLYDKAAKKRRAKLHEFIEQWWKSSYSEYVTGNGFTERDPTCLFDIYRKYMPQRSRPRDNLFTEASIHSDIGRQCLQDMVSLSVSEKGVAYYPGESLVNGQCPTAQAYLAVPKERDECRTLSTTVQNHFSDFVTYVPIGSTMKQTGGATAFLTSIT</sequence>
<protein>
    <submittedName>
        <fullName evidence="1">Uncharacterized protein</fullName>
    </submittedName>
</protein>
<dbReference type="EMBL" id="LGTZ01000098">
    <property type="protein sequence ID" value="OJD27437.1"/>
    <property type="molecule type" value="Genomic_DNA"/>
</dbReference>
<dbReference type="STRING" id="1658174.A0A1J9RIJ1"/>
<dbReference type="OrthoDB" id="4357582at2759"/>
<comment type="caution">
    <text evidence="1">The sequence shown here is derived from an EMBL/GenBank/DDBJ whole genome shotgun (WGS) entry which is preliminary data.</text>
</comment>
<proteinExistence type="predicted"/>
<name>A0A1J9RIJ1_9EURO</name>
<dbReference type="AlphaFoldDB" id="A0A1J9RIJ1"/>
<reference evidence="1 2" key="1">
    <citation type="submission" date="2015-08" db="EMBL/GenBank/DDBJ databases">
        <title>Emmonsia species relationships and genome sequence.</title>
        <authorList>
            <person name="Cuomo C.A."/>
            <person name="Schwartz I.S."/>
            <person name="Kenyon C."/>
            <person name="De Hoog G.S."/>
            <person name="Govender N.P."/>
            <person name="Botha A."/>
            <person name="Moreno L."/>
            <person name="De Vries M."/>
            <person name="Munoz J.F."/>
            <person name="Stielow J.B."/>
        </authorList>
    </citation>
    <scope>NUCLEOTIDE SEQUENCE [LARGE SCALE GENOMIC DNA]</scope>
    <source>
        <strain evidence="1 2">EI222</strain>
    </source>
</reference>
<evidence type="ECO:0000313" key="2">
    <source>
        <dbReference type="Proteomes" id="UP000242791"/>
    </source>
</evidence>